<keyword evidence="3" id="KW-0274">FAD</keyword>
<evidence type="ECO:0000259" key="6">
    <source>
        <dbReference type="Pfam" id="PF14759"/>
    </source>
</evidence>
<accession>A0A449IKP1</accession>
<comment type="cofactor">
    <cofactor evidence="1">
        <name>FAD</name>
        <dbReference type="ChEBI" id="CHEBI:57692"/>
    </cofactor>
</comment>
<evidence type="ECO:0000256" key="4">
    <source>
        <dbReference type="ARBA" id="ARBA00023002"/>
    </source>
</evidence>
<dbReference type="Proteomes" id="UP000330809">
    <property type="component" value="Unassembled WGS sequence"/>
</dbReference>
<feature type="domain" description="FAD/NAD(P)-binding" evidence="5">
    <location>
        <begin position="7"/>
        <end position="306"/>
    </location>
</feature>
<evidence type="ECO:0000256" key="1">
    <source>
        <dbReference type="ARBA" id="ARBA00001974"/>
    </source>
</evidence>
<evidence type="ECO:0000313" key="8">
    <source>
        <dbReference type="Proteomes" id="UP000330809"/>
    </source>
</evidence>
<dbReference type="SUPFAM" id="SSF55424">
    <property type="entry name" value="FAD/NAD-linked reductases, dimerisation (C-terminal) domain"/>
    <property type="match status" value="1"/>
</dbReference>
<dbReference type="PRINTS" id="PR00368">
    <property type="entry name" value="FADPNR"/>
</dbReference>
<keyword evidence="2" id="KW-0285">Flavoprotein</keyword>
<dbReference type="InterPro" id="IPR023753">
    <property type="entry name" value="FAD/NAD-binding_dom"/>
</dbReference>
<evidence type="ECO:0000256" key="3">
    <source>
        <dbReference type="ARBA" id="ARBA00022827"/>
    </source>
</evidence>
<reference evidence="7 8" key="1">
    <citation type="submission" date="2019-02" db="EMBL/GenBank/DDBJ databases">
        <authorList>
            <consortium name="Pathogen Informatics"/>
        </authorList>
    </citation>
    <scope>NUCLEOTIDE SEQUENCE [LARGE SCALE GENOMIC DNA]</scope>
    <source>
        <strain evidence="7 8">3012STDY7103891</strain>
    </source>
</reference>
<dbReference type="PRINTS" id="PR00411">
    <property type="entry name" value="PNDRDTASEI"/>
</dbReference>
<dbReference type="InterPro" id="IPR028202">
    <property type="entry name" value="Reductase_C"/>
</dbReference>
<dbReference type="InterPro" id="IPR016156">
    <property type="entry name" value="FAD/NAD-linked_Rdtase_dimer_sf"/>
</dbReference>
<keyword evidence="4 7" id="KW-0560">Oxidoreductase</keyword>
<protein>
    <submittedName>
        <fullName evidence="7">Protein EthA</fullName>
        <ecNumber evidence="7">1.18.1.-</ecNumber>
    </submittedName>
</protein>
<dbReference type="EC" id="1.18.1.-" evidence="7"/>
<proteinExistence type="predicted"/>
<evidence type="ECO:0000259" key="5">
    <source>
        <dbReference type="Pfam" id="PF07992"/>
    </source>
</evidence>
<gene>
    <name evidence="7" type="primary">ethA_2</name>
    <name evidence="7" type="ORF">NCTC10754_02615</name>
</gene>
<dbReference type="InterPro" id="IPR050446">
    <property type="entry name" value="FAD-oxidoreductase/Apoptosis"/>
</dbReference>
<dbReference type="GO" id="GO:0016651">
    <property type="term" value="F:oxidoreductase activity, acting on NAD(P)H"/>
    <property type="evidence" value="ECO:0007669"/>
    <property type="project" value="TreeGrafter"/>
</dbReference>
<dbReference type="PANTHER" id="PTHR43557:SF2">
    <property type="entry name" value="RIESKE DOMAIN-CONTAINING PROTEIN-RELATED"/>
    <property type="match status" value="1"/>
</dbReference>
<dbReference type="EMBL" id="CAACYJ010000035">
    <property type="protein sequence ID" value="VFB20004.1"/>
    <property type="molecule type" value="Genomic_DNA"/>
</dbReference>
<dbReference type="GO" id="GO:0005737">
    <property type="term" value="C:cytoplasm"/>
    <property type="evidence" value="ECO:0007669"/>
    <property type="project" value="TreeGrafter"/>
</dbReference>
<dbReference type="AlphaFoldDB" id="A0A449IKP1"/>
<evidence type="ECO:0000256" key="2">
    <source>
        <dbReference type="ARBA" id="ARBA00022630"/>
    </source>
</evidence>
<dbReference type="Gene3D" id="3.30.390.30">
    <property type="match status" value="1"/>
</dbReference>
<dbReference type="SUPFAM" id="SSF51905">
    <property type="entry name" value="FAD/NAD(P)-binding domain"/>
    <property type="match status" value="2"/>
</dbReference>
<name>A0A449IKP1_PSEFR</name>
<organism evidence="7 8">
    <name type="scientific">Pseudomonas fragi</name>
    <dbReference type="NCBI Taxonomy" id="296"/>
    <lineage>
        <taxon>Bacteria</taxon>
        <taxon>Pseudomonadati</taxon>
        <taxon>Pseudomonadota</taxon>
        <taxon>Gammaproteobacteria</taxon>
        <taxon>Pseudomonadales</taxon>
        <taxon>Pseudomonadaceae</taxon>
        <taxon>Pseudomonas</taxon>
    </lineage>
</organism>
<dbReference type="RefSeq" id="WP_133144445.1">
    <property type="nucleotide sequence ID" value="NZ_CAACYJ010000035.1"/>
</dbReference>
<evidence type="ECO:0000313" key="7">
    <source>
        <dbReference type="EMBL" id="VFB20004.1"/>
    </source>
</evidence>
<dbReference type="Gene3D" id="3.50.50.60">
    <property type="entry name" value="FAD/NAD(P)-binding domain"/>
    <property type="match status" value="2"/>
</dbReference>
<dbReference type="Pfam" id="PF14759">
    <property type="entry name" value="Reductase_C"/>
    <property type="match status" value="1"/>
</dbReference>
<feature type="domain" description="Reductase C-terminal" evidence="6">
    <location>
        <begin position="326"/>
        <end position="408"/>
    </location>
</feature>
<dbReference type="Pfam" id="PF07992">
    <property type="entry name" value="Pyr_redox_2"/>
    <property type="match status" value="1"/>
</dbReference>
<sequence length="417" mass="44577">MSVLPEHVVIVGGGQAGLQTASSLRDEGYVGRITMVGEESHLPYQRPPLSKAWLAGGMDDGDVCLETEDWFAGNNVDYWRGDRVVDLDRATRRLTTASGKTLEYDQLVLATGARNRPLPLALEGIAGVLSLRTLGDAATLKTQLAGARQVVIVGAGFLGLEAATVIRALGIDVQVVEFTGRVMARALGEQMGQALYARHQLQGIGFHFNRRVVGITHAQGRASAVQLDDGQQLPADLVLVAIGVQANAELAVQADLATDNGVLVDAFLQTADASISAIGDCACFIHGFDEGARWRLESVQNAVDQGRYLAGRLMGSNEPYRQVPIFWSEQAGCRLQMAGVATGDDLEVPCGDVRNEGFSVLRYRGARLVGVESLNRPADHMAARKLLLRGLSPALEEARQPGFDLRAWLASAAAVQA</sequence>
<dbReference type="InterPro" id="IPR036188">
    <property type="entry name" value="FAD/NAD-bd_sf"/>
</dbReference>
<dbReference type="PANTHER" id="PTHR43557">
    <property type="entry name" value="APOPTOSIS-INDUCING FACTOR 1"/>
    <property type="match status" value="1"/>
</dbReference>